<feature type="signal peptide" evidence="1">
    <location>
        <begin position="1"/>
        <end position="25"/>
    </location>
</feature>
<keyword evidence="1" id="KW-0732">Signal</keyword>
<dbReference type="EMBL" id="CAUYUJ010022436">
    <property type="protein sequence ID" value="CAK0910637.1"/>
    <property type="molecule type" value="Genomic_DNA"/>
</dbReference>
<evidence type="ECO:0000313" key="2">
    <source>
        <dbReference type="EMBL" id="CAK0910637.1"/>
    </source>
</evidence>
<comment type="caution">
    <text evidence="2">The sequence shown here is derived from an EMBL/GenBank/DDBJ whole genome shotgun (WGS) entry which is preliminary data.</text>
</comment>
<gene>
    <name evidence="2" type="ORF">PCOR1329_LOCUS84761</name>
</gene>
<sequence>MAPVGSVMLLVALLFPTCEVQAVAAGVLRFESFADAGCSELTKTEYVKAVSGSTNCYVYSDANGDVATSASSFTLTCNAGNGDATEYDSESCTGSAVSSGTQPWFIATMCTGTAERFHRIDQELTVHSNYGLPGSTCSKAYFASR</sequence>
<feature type="chain" id="PRO_5046418674" evidence="1">
    <location>
        <begin position="26"/>
        <end position="145"/>
    </location>
</feature>
<protein>
    <submittedName>
        <fullName evidence="2">Uncharacterized protein</fullName>
    </submittedName>
</protein>
<dbReference type="Proteomes" id="UP001189429">
    <property type="component" value="Unassembled WGS sequence"/>
</dbReference>
<organism evidence="2 3">
    <name type="scientific">Prorocentrum cordatum</name>
    <dbReference type="NCBI Taxonomy" id="2364126"/>
    <lineage>
        <taxon>Eukaryota</taxon>
        <taxon>Sar</taxon>
        <taxon>Alveolata</taxon>
        <taxon>Dinophyceae</taxon>
        <taxon>Prorocentrales</taxon>
        <taxon>Prorocentraceae</taxon>
        <taxon>Prorocentrum</taxon>
    </lineage>
</organism>
<reference evidence="2" key="1">
    <citation type="submission" date="2023-10" db="EMBL/GenBank/DDBJ databases">
        <authorList>
            <person name="Chen Y."/>
            <person name="Shah S."/>
            <person name="Dougan E. K."/>
            <person name="Thang M."/>
            <person name="Chan C."/>
        </authorList>
    </citation>
    <scope>NUCLEOTIDE SEQUENCE [LARGE SCALE GENOMIC DNA]</scope>
</reference>
<evidence type="ECO:0000313" key="3">
    <source>
        <dbReference type="Proteomes" id="UP001189429"/>
    </source>
</evidence>
<accession>A0ABN9YHQ9</accession>
<evidence type="ECO:0000256" key="1">
    <source>
        <dbReference type="SAM" id="SignalP"/>
    </source>
</evidence>
<keyword evidence="3" id="KW-1185">Reference proteome</keyword>
<name>A0ABN9YHQ9_9DINO</name>
<proteinExistence type="predicted"/>